<dbReference type="EMBL" id="JBBNAF010000008">
    <property type="protein sequence ID" value="KAK9121063.1"/>
    <property type="molecule type" value="Genomic_DNA"/>
</dbReference>
<dbReference type="Pfam" id="PF12796">
    <property type="entry name" value="Ank_2"/>
    <property type="match status" value="1"/>
</dbReference>
<keyword evidence="1" id="KW-0040">ANK repeat</keyword>
<reference evidence="2 3" key="1">
    <citation type="submission" date="2024-01" db="EMBL/GenBank/DDBJ databases">
        <title>Genome assemblies of Stephania.</title>
        <authorList>
            <person name="Yang L."/>
        </authorList>
    </citation>
    <scope>NUCLEOTIDE SEQUENCE [LARGE SCALE GENOMIC DNA]</scope>
    <source>
        <strain evidence="2">YNDBR</strain>
        <tissue evidence="2">Leaf</tissue>
    </source>
</reference>
<protein>
    <submittedName>
        <fullName evidence="2">Uncharacterized protein</fullName>
    </submittedName>
</protein>
<evidence type="ECO:0000313" key="3">
    <source>
        <dbReference type="Proteomes" id="UP001420932"/>
    </source>
</evidence>
<dbReference type="SUPFAM" id="SSF48403">
    <property type="entry name" value="Ankyrin repeat"/>
    <property type="match status" value="1"/>
</dbReference>
<organism evidence="2 3">
    <name type="scientific">Stephania yunnanensis</name>
    <dbReference type="NCBI Taxonomy" id="152371"/>
    <lineage>
        <taxon>Eukaryota</taxon>
        <taxon>Viridiplantae</taxon>
        <taxon>Streptophyta</taxon>
        <taxon>Embryophyta</taxon>
        <taxon>Tracheophyta</taxon>
        <taxon>Spermatophyta</taxon>
        <taxon>Magnoliopsida</taxon>
        <taxon>Ranunculales</taxon>
        <taxon>Menispermaceae</taxon>
        <taxon>Menispermoideae</taxon>
        <taxon>Cissampelideae</taxon>
        <taxon>Stephania</taxon>
    </lineage>
</organism>
<dbReference type="PROSITE" id="PS50297">
    <property type="entry name" value="ANK_REP_REGION"/>
    <property type="match status" value="2"/>
</dbReference>
<dbReference type="PANTHER" id="PTHR24128:SF61">
    <property type="entry name" value="ANKYRIN REPEAT-CONTAINING PROTEIN BDA1-LIKE"/>
    <property type="match status" value="1"/>
</dbReference>
<dbReference type="AlphaFoldDB" id="A0AAP0ISP1"/>
<feature type="repeat" description="ANK" evidence="1">
    <location>
        <begin position="83"/>
        <end position="105"/>
    </location>
</feature>
<dbReference type="InterPro" id="IPR002110">
    <property type="entry name" value="Ankyrin_rpt"/>
</dbReference>
<comment type="caution">
    <text evidence="2">The sequence shown here is derived from an EMBL/GenBank/DDBJ whole genome shotgun (WGS) entry which is preliminary data.</text>
</comment>
<keyword evidence="3" id="KW-1185">Reference proteome</keyword>
<proteinExistence type="predicted"/>
<gene>
    <name evidence="2" type="ORF">Syun_018680</name>
</gene>
<dbReference type="PANTHER" id="PTHR24128">
    <property type="entry name" value="HOMEOBOX PROTEIN WARIAI"/>
    <property type="match status" value="1"/>
</dbReference>
<accession>A0AAP0ISP1</accession>
<evidence type="ECO:0000256" key="1">
    <source>
        <dbReference type="PROSITE-ProRule" id="PRU00023"/>
    </source>
</evidence>
<sequence>MNYTQHKTEVKEKKIFSNAMLTKHSIWKCLLLSEMTRLMPGFACELNQDGFSPMHLAAANGYLEIVRELLKIDCNLCRLKGRERRTPLHFAVVKGRVEIINELLSSCPESVEDVTIGGETVLHLAVMNYQFEAFEIMFEKLKQLNRETLLNSKDEQGNMVLHLAAYMKQREVIELQLCNDFFSRAVEVNAMNSSNLTALDFLQGLPREISSGQIETMLLLAGAIRNEAISNEHENAASPVRSLQPLG</sequence>
<feature type="repeat" description="ANK" evidence="1">
    <location>
        <begin position="49"/>
        <end position="71"/>
    </location>
</feature>
<dbReference type="InterPro" id="IPR036770">
    <property type="entry name" value="Ankyrin_rpt-contain_sf"/>
</dbReference>
<dbReference type="PROSITE" id="PS50088">
    <property type="entry name" value="ANK_REPEAT"/>
    <property type="match status" value="2"/>
</dbReference>
<dbReference type="Gene3D" id="1.25.40.20">
    <property type="entry name" value="Ankyrin repeat-containing domain"/>
    <property type="match status" value="1"/>
</dbReference>
<name>A0AAP0ISP1_9MAGN</name>
<dbReference type="Proteomes" id="UP001420932">
    <property type="component" value="Unassembled WGS sequence"/>
</dbReference>
<dbReference type="SMART" id="SM00248">
    <property type="entry name" value="ANK"/>
    <property type="match status" value="4"/>
</dbReference>
<evidence type="ECO:0000313" key="2">
    <source>
        <dbReference type="EMBL" id="KAK9121063.1"/>
    </source>
</evidence>